<proteinExistence type="predicted"/>
<accession>A0A218MND3</accession>
<name>A0A218MND3_9VIRU</name>
<protein>
    <recommendedName>
        <fullName evidence="2">Calcineurin-like phosphoesterase domain-containing protein</fullName>
    </recommendedName>
</protein>
<evidence type="ECO:0008006" key="2">
    <source>
        <dbReference type="Google" id="ProtNLM"/>
    </source>
</evidence>
<sequence>MEEEQNRILDLKEEGYSWTQIANRLGYPSVDSVRGRVRKTQRYKELMAAQKNPTTQNNNAQEDFQKKDFHDDGSIGSQIRVRQKIKKVFTNEELIELHGFDPKEVTLKSATSNEWTTPTNGETYYNYQSKIVVVPKKQAAITLEEMKQFFEDIEPRRIELSCEDLPKDYLLIPLADMHFGLNTDKDYEELRREIADKIINQYEEILFTLHGDYFHVDNFLNTTEKGTRIDDVDFREGVQAGYRFLLPLLELALENSPNVKVVYLKGNHAPSIDYMFINGLERLYPQIEFDTSLDEFKHAWLGNHSIFMHHGDKVKNANKLVEIMVSHFGKEWGESKSRYLITGHFHHEKSLSFAGLTWYQLQSPSKHSSYDKAYGYDTSESGQMLFEFNETKRSAVYYV</sequence>
<dbReference type="EMBL" id="KY052855">
    <property type="protein sequence ID" value="ASF00785.1"/>
    <property type="molecule type" value="Genomic_DNA"/>
</dbReference>
<dbReference type="InterPro" id="IPR029052">
    <property type="entry name" value="Metallo-depent_PP-like"/>
</dbReference>
<reference evidence="1" key="2">
    <citation type="journal article" date="2017" name="Nat. Commun.">
        <title>Single-virus genomics reveals hidden cosmopolitan and abundant viruses.</title>
        <authorList>
            <person name="Martinez-Hernandez F."/>
            <person name="Fornas O."/>
            <person name="Lluesma Gomez M."/>
            <person name="Bolduc B."/>
            <person name="de la Cruz Pena M.J."/>
            <person name="Martinez J.M."/>
            <person name="Anton J."/>
            <person name="Gasol J.M."/>
            <person name="Rosselli R."/>
            <person name="Rodriguez-Valera F."/>
            <person name="Sullivan M.B."/>
            <person name="Acinas S.G."/>
            <person name="Martinez-Garcia M."/>
        </authorList>
    </citation>
    <scope>NUCLEOTIDE SEQUENCE</scope>
</reference>
<evidence type="ECO:0000313" key="1">
    <source>
        <dbReference type="EMBL" id="ASF00785.1"/>
    </source>
</evidence>
<dbReference type="SUPFAM" id="SSF56300">
    <property type="entry name" value="Metallo-dependent phosphatases"/>
    <property type="match status" value="1"/>
</dbReference>
<organism evidence="1">
    <name type="scientific">uncultured virus</name>
    <dbReference type="NCBI Taxonomy" id="340016"/>
    <lineage>
        <taxon>Viruses</taxon>
        <taxon>environmental samples</taxon>
    </lineage>
</organism>
<reference evidence="1" key="1">
    <citation type="submission" date="2016-10" db="EMBL/GenBank/DDBJ databases">
        <authorList>
            <person name="Varghese N."/>
        </authorList>
    </citation>
    <scope>NUCLEOTIDE SEQUENCE</scope>
</reference>